<dbReference type="EMBL" id="NOWT01000005">
    <property type="protein sequence ID" value="OYD84812.1"/>
    <property type="molecule type" value="Genomic_DNA"/>
</dbReference>
<sequence>MSDALAGVNSMVSGLTDSINNAISALQAQKEQEAAAAANVQEFQKQVNKSSSNLQGQATDMGILAKNVTRLNVVSNLAANDKVDFYKFRVTSKGEATLGQVGDDGLRVQLMTRLGSVIADSNPDSGKDYEAFQKLQTGELTLDRGEYSLRVTREKGQSEKETMNYALQLQMGGYTQDYDTVAKQPDKSSSPYQMSTAQQTMLSGLNDAITSLSSISYGQTGTEKLLGSFNLFV</sequence>
<dbReference type="RefSeq" id="WP_094302691.1">
    <property type="nucleotide sequence ID" value="NZ_NOWT01000005.1"/>
</dbReference>
<reference evidence="1 2" key="1">
    <citation type="submission" date="2017-07" db="EMBL/GenBank/DDBJ databases">
        <title>Whole genome sequence of Azospirillum brasilense 2A1, a potential biofertilizer strain.</title>
        <authorList>
            <person name="Fontana C.A."/>
            <person name="Toffoli L.M."/>
            <person name="Salazar S.M."/>
            <person name="Puglisi E."/>
            <person name="Pedraza R."/>
            <person name="Bassi D."/>
            <person name="Cocconcelli P.S."/>
        </authorList>
    </citation>
    <scope>NUCLEOTIDE SEQUENCE [LARGE SCALE GENOMIC DNA]</scope>
    <source>
        <strain evidence="1 2">2A1</strain>
        <plasmid evidence="1">unnamed</plasmid>
    </source>
</reference>
<organism evidence="1 2">
    <name type="scientific">Azospirillum brasilense</name>
    <dbReference type="NCBI Taxonomy" id="192"/>
    <lineage>
        <taxon>Bacteria</taxon>
        <taxon>Pseudomonadati</taxon>
        <taxon>Pseudomonadota</taxon>
        <taxon>Alphaproteobacteria</taxon>
        <taxon>Rhodospirillales</taxon>
        <taxon>Azospirillaceae</taxon>
        <taxon>Azospirillum</taxon>
    </lineage>
</organism>
<gene>
    <name evidence="1" type="ORF">CHT98_07855</name>
</gene>
<dbReference type="Gene3D" id="2.60.120.380">
    <property type="match status" value="1"/>
</dbReference>
<name>A0A235HGJ4_AZOBR</name>
<geneLocation type="plasmid" evidence="1">
    <name>unnamed</name>
</geneLocation>
<proteinExistence type="predicted"/>
<dbReference type="Proteomes" id="UP000215367">
    <property type="component" value="Unassembled WGS sequence"/>
</dbReference>
<evidence type="ECO:0000313" key="2">
    <source>
        <dbReference type="Proteomes" id="UP000215367"/>
    </source>
</evidence>
<dbReference type="AlphaFoldDB" id="A0A235HGJ4"/>
<evidence type="ECO:0000313" key="1">
    <source>
        <dbReference type="EMBL" id="OYD84812.1"/>
    </source>
</evidence>
<accession>A0A235HGJ4</accession>
<evidence type="ECO:0008006" key="3">
    <source>
        <dbReference type="Google" id="ProtNLM"/>
    </source>
</evidence>
<keyword evidence="1" id="KW-0614">Plasmid</keyword>
<protein>
    <recommendedName>
        <fullName evidence="3">Flagellin</fullName>
    </recommendedName>
</protein>
<comment type="caution">
    <text evidence="1">The sequence shown here is derived from an EMBL/GenBank/DDBJ whole genome shotgun (WGS) entry which is preliminary data.</text>
</comment>